<name>A0A453DSS6_AEGTS</name>
<keyword evidence="9" id="KW-1185">Reference proteome</keyword>
<keyword evidence="4" id="KW-1015">Disulfide bond</keyword>
<dbReference type="GO" id="GO:0005576">
    <property type="term" value="C:extracellular region"/>
    <property type="evidence" value="ECO:0007669"/>
    <property type="project" value="InterPro"/>
</dbReference>
<evidence type="ECO:0000256" key="4">
    <source>
        <dbReference type="ARBA" id="ARBA00023157"/>
    </source>
</evidence>
<evidence type="ECO:0000256" key="1">
    <source>
        <dbReference type="ARBA" id="ARBA00008506"/>
    </source>
</evidence>
<feature type="domain" description="Bowman-Birk serine protease inhibitors family" evidence="7">
    <location>
        <begin position="166"/>
        <end position="180"/>
    </location>
</feature>
<dbReference type="Pfam" id="PF00228">
    <property type="entry name" value="Bowman-Birk_leg"/>
    <property type="match status" value="2"/>
</dbReference>
<evidence type="ECO:0000256" key="3">
    <source>
        <dbReference type="ARBA" id="ARBA00022900"/>
    </source>
</evidence>
<reference evidence="8" key="3">
    <citation type="journal article" date="2017" name="Nature">
        <title>Genome sequence of the progenitor of the wheat D genome Aegilops tauschii.</title>
        <authorList>
            <person name="Luo M.C."/>
            <person name="Gu Y.Q."/>
            <person name="Puiu D."/>
            <person name="Wang H."/>
            <person name="Twardziok S.O."/>
            <person name="Deal K.R."/>
            <person name="Huo N."/>
            <person name="Zhu T."/>
            <person name="Wang L."/>
            <person name="Wang Y."/>
            <person name="McGuire P.E."/>
            <person name="Liu S."/>
            <person name="Long H."/>
            <person name="Ramasamy R.K."/>
            <person name="Rodriguez J.C."/>
            <person name="Van S.L."/>
            <person name="Yuan L."/>
            <person name="Wang Z."/>
            <person name="Xia Z."/>
            <person name="Xiao L."/>
            <person name="Anderson O.D."/>
            <person name="Ouyang S."/>
            <person name="Liang Y."/>
            <person name="Zimin A.V."/>
            <person name="Pertea G."/>
            <person name="Qi P."/>
            <person name="Bennetzen J.L."/>
            <person name="Dai X."/>
            <person name="Dawson M.W."/>
            <person name="Muller H.G."/>
            <person name="Kugler K."/>
            <person name="Rivarola-Duarte L."/>
            <person name="Spannagl M."/>
            <person name="Mayer K.F.X."/>
            <person name="Lu F.H."/>
            <person name="Bevan M.W."/>
            <person name="Leroy P."/>
            <person name="Li P."/>
            <person name="You F.M."/>
            <person name="Sun Q."/>
            <person name="Liu Z."/>
            <person name="Lyons E."/>
            <person name="Wicker T."/>
            <person name="Salzberg S.L."/>
            <person name="Devos K.M."/>
            <person name="Dvorak J."/>
        </authorList>
    </citation>
    <scope>NUCLEOTIDE SEQUENCE [LARGE SCALE GENOMIC DNA]</scope>
    <source>
        <strain evidence="8">cv. AL8/78</strain>
    </source>
</reference>
<keyword evidence="3 5" id="KW-0722">Serine protease inhibitor</keyword>
<comment type="similarity">
    <text evidence="1 5">Belongs to the Bowman-Birk serine protease inhibitor family.</text>
</comment>
<dbReference type="GO" id="GO:0004867">
    <property type="term" value="F:serine-type endopeptidase inhibitor activity"/>
    <property type="evidence" value="ECO:0007669"/>
    <property type="project" value="UniProtKB-KW"/>
</dbReference>
<dbReference type="PANTHER" id="PTHR33479:SF20">
    <property type="entry name" value="BOWMAN-BIRK SERINE PROTEASE INHIBITORS FAMILY DOMAIN-CONTAINING PROTEIN"/>
    <property type="match status" value="1"/>
</dbReference>
<reference evidence="8" key="4">
    <citation type="submission" date="2019-03" db="UniProtKB">
        <authorList>
            <consortium name="EnsemblPlants"/>
        </authorList>
    </citation>
    <scope>IDENTIFICATION</scope>
</reference>
<feature type="signal peptide" evidence="6">
    <location>
        <begin position="1"/>
        <end position="31"/>
    </location>
</feature>
<protein>
    <recommendedName>
        <fullName evidence="7">Bowman-Birk serine protease inhibitors family domain-containing protein</fullName>
    </recommendedName>
</protein>
<evidence type="ECO:0000313" key="8">
    <source>
        <dbReference type="EnsemblPlants" id="AET3Gv20065500.2"/>
    </source>
</evidence>
<reference evidence="8" key="5">
    <citation type="journal article" date="2021" name="G3 (Bethesda)">
        <title>Aegilops tauschii genome assembly Aet v5.0 features greater sequence contiguity and improved annotation.</title>
        <authorList>
            <person name="Wang L."/>
            <person name="Zhu T."/>
            <person name="Rodriguez J.C."/>
            <person name="Deal K.R."/>
            <person name="Dubcovsky J."/>
            <person name="McGuire P.E."/>
            <person name="Lux T."/>
            <person name="Spannagl M."/>
            <person name="Mayer K.F.X."/>
            <person name="Baldrich P."/>
            <person name="Meyers B.C."/>
            <person name="Huo N."/>
            <person name="Gu Y.Q."/>
            <person name="Zhou H."/>
            <person name="Devos K.M."/>
            <person name="Bennetzen J.L."/>
            <person name="Unver T."/>
            <person name="Budak H."/>
            <person name="Gulick P.J."/>
            <person name="Galiba G."/>
            <person name="Kalapos B."/>
            <person name="Nelson D.R."/>
            <person name="Li P."/>
            <person name="You F.M."/>
            <person name="Luo M.C."/>
            <person name="Dvorak J."/>
        </authorList>
    </citation>
    <scope>NUCLEOTIDE SEQUENCE [LARGE SCALE GENOMIC DNA]</scope>
    <source>
        <strain evidence="8">cv. AL8/78</strain>
    </source>
</reference>
<reference evidence="9" key="2">
    <citation type="journal article" date="2017" name="Nat. Plants">
        <title>The Aegilops tauschii genome reveals multiple impacts of transposons.</title>
        <authorList>
            <person name="Zhao G."/>
            <person name="Zou C."/>
            <person name="Li K."/>
            <person name="Wang K."/>
            <person name="Li T."/>
            <person name="Gao L."/>
            <person name="Zhang X."/>
            <person name="Wang H."/>
            <person name="Yang Z."/>
            <person name="Liu X."/>
            <person name="Jiang W."/>
            <person name="Mao L."/>
            <person name="Kong X."/>
            <person name="Jiao Y."/>
            <person name="Jia J."/>
        </authorList>
    </citation>
    <scope>NUCLEOTIDE SEQUENCE [LARGE SCALE GENOMIC DNA]</scope>
    <source>
        <strain evidence="9">cv. AL8/78</strain>
    </source>
</reference>
<accession>A0A453DSS6</accession>
<dbReference type="PROSITE" id="PS00281">
    <property type="entry name" value="BOWMAN_BIRK"/>
    <property type="match status" value="1"/>
</dbReference>
<dbReference type="Gene3D" id="2.10.69.10">
    <property type="entry name" value="Cysteine Protease (Bromelain) Inhibitor, subunit H"/>
    <property type="match status" value="2"/>
</dbReference>
<evidence type="ECO:0000313" key="9">
    <source>
        <dbReference type="Proteomes" id="UP000015105"/>
    </source>
</evidence>
<dbReference type="PANTHER" id="PTHR33479">
    <property type="entry name" value="BOWMAN-BIRK TYPE BRAN TRYPSIN INHIBITOR"/>
    <property type="match status" value="1"/>
</dbReference>
<evidence type="ECO:0000259" key="7">
    <source>
        <dbReference type="PROSITE" id="PS00281"/>
    </source>
</evidence>
<keyword evidence="2 5" id="KW-0646">Protease inhibitor</keyword>
<evidence type="ECO:0000256" key="6">
    <source>
        <dbReference type="SAM" id="SignalP"/>
    </source>
</evidence>
<keyword evidence="6" id="KW-0732">Signal</keyword>
<evidence type="ECO:0000256" key="2">
    <source>
        <dbReference type="ARBA" id="ARBA00022690"/>
    </source>
</evidence>
<sequence>TSYSSPAMTRRAAATFMLMLSLPTAALMVAADDVGVDSIRLPTDGGEGLATSKGAEEQTLPLPDHVVAAREESVGGVPEEEERPWTCCNSTVCTKYMPPTCRCLDEVEECAPACKACEPSGFNPAFHVCNDQYHGDPGPTCGKEERPWTCCDRTVCTKSMPPTCRCLDEVEECAPACKRCEPFGINPNRHVCNDQYHGDPGPTCGKDDDDDDHPSGSPSLAAATQMQLLLVSLILLLFIQSP</sequence>
<dbReference type="Proteomes" id="UP000015105">
    <property type="component" value="Chromosome 3D"/>
</dbReference>
<dbReference type="SUPFAM" id="SSF57247">
    <property type="entry name" value="Bowman-Birk inhibitor, BBI"/>
    <property type="match status" value="2"/>
</dbReference>
<dbReference type="CDD" id="cd00023">
    <property type="entry name" value="BBI"/>
    <property type="match status" value="2"/>
</dbReference>
<dbReference type="SMART" id="SM00269">
    <property type="entry name" value="BowB"/>
    <property type="match status" value="2"/>
</dbReference>
<reference evidence="9" key="1">
    <citation type="journal article" date="2014" name="Science">
        <title>Ancient hybridizations among the ancestral genomes of bread wheat.</title>
        <authorList>
            <consortium name="International Wheat Genome Sequencing Consortium,"/>
            <person name="Marcussen T."/>
            <person name="Sandve S.R."/>
            <person name="Heier L."/>
            <person name="Spannagl M."/>
            <person name="Pfeifer M."/>
            <person name="Jakobsen K.S."/>
            <person name="Wulff B.B."/>
            <person name="Steuernagel B."/>
            <person name="Mayer K.F."/>
            <person name="Olsen O.A."/>
        </authorList>
    </citation>
    <scope>NUCLEOTIDE SEQUENCE [LARGE SCALE GENOMIC DNA]</scope>
    <source>
        <strain evidence="9">cv. AL8/78</strain>
    </source>
</reference>
<dbReference type="InterPro" id="IPR035995">
    <property type="entry name" value="Bowman-Birk_prot_inh"/>
</dbReference>
<feature type="chain" id="PRO_5019159352" description="Bowman-Birk serine protease inhibitors family domain-containing protein" evidence="6">
    <location>
        <begin position="32"/>
        <end position="242"/>
    </location>
</feature>
<dbReference type="InterPro" id="IPR000877">
    <property type="entry name" value="Prot_inh_BBI"/>
</dbReference>
<evidence type="ECO:0000256" key="5">
    <source>
        <dbReference type="RuleBase" id="RU003856"/>
    </source>
</evidence>
<proteinExistence type="inferred from homology"/>
<organism evidence="8 9">
    <name type="scientific">Aegilops tauschii subsp. strangulata</name>
    <name type="common">Goatgrass</name>
    <dbReference type="NCBI Taxonomy" id="200361"/>
    <lineage>
        <taxon>Eukaryota</taxon>
        <taxon>Viridiplantae</taxon>
        <taxon>Streptophyta</taxon>
        <taxon>Embryophyta</taxon>
        <taxon>Tracheophyta</taxon>
        <taxon>Spermatophyta</taxon>
        <taxon>Magnoliopsida</taxon>
        <taxon>Liliopsida</taxon>
        <taxon>Poales</taxon>
        <taxon>Poaceae</taxon>
        <taxon>BOP clade</taxon>
        <taxon>Pooideae</taxon>
        <taxon>Triticodae</taxon>
        <taxon>Triticeae</taxon>
        <taxon>Triticinae</taxon>
        <taxon>Aegilops</taxon>
    </lineage>
</organism>
<dbReference type="AlphaFoldDB" id="A0A453DSS6"/>
<dbReference type="EnsemblPlants" id="AET3Gv20065500.2">
    <property type="protein sequence ID" value="AET3Gv20065500.2"/>
    <property type="gene ID" value="AET3Gv20065500"/>
</dbReference>
<dbReference type="Gramene" id="AET3Gv20065500.2">
    <property type="protein sequence ID" value="AET3Gv20065500.2"/>
    <property type="gene ID" value="AET3Gv20065500"/>
</dbReference>